<evidence type="ECO:0000313" key="1">
    <source>
        <dbReference type="EMBL" id="RCG32281.1"/>
    </source>
</evidence>
<dbReference type="EMBL" id="QOIL01000003">
    <property type="protein sequence ID" value="RCG32281.1"/>
    <property type="molecule type" value="Genomic_DNA"/>
</dbReference>
<keyword evidence="2" id="KW-1185">Reference proteome</keyword>
<dbReference type="RefSeq" id="WP_114027897.1">
    <property type="nucleotide sequence ID" value="NZ_QOIL01000003.1"/>
</dbReference>
<evidence type="ECO:0000313" key="2">
    <source>
        <dbReference type="Proteomes" id="UP000253094"/>
    </source>
</evidence>
<accession>A0A367FPS4</accession>
<protein>
    <submittedName>
        <fullName evidence="1">Uncharacterized protein</fullName>
    </submittedName>
</protein>
<comment type="caution">
    <text evidence="1">The sequence shown here is derived from an EMBL/GenBank/DDBJ whole genome shotgun (WGS) entry which is preliminary data.</text>
</comment>
<dbReference type="AlphaFoldDB" id="A0A367FPS4"/>
<organism evidence="1 2">
    <name type="scientific">Sphaerisporangium album</name>
    <dbReference type="NCBI Taxonomy" id="509200"/>
    <lineage>
        <taxon>Bacteria</taxon>
        <taxon>Bacillati</taxon>
        <taxon>Actinomycetota</taxon>
        <taxon>Actinomycetes</taxon>
        <taxon>Streptosporangiales</taxon>
        <taxon>Streptosporangiaceae</taxon>
        <taxon>Sphaerisporangium</taxon>
    </lineage>
</organism>
<reference evidence="1 2" key="1">
    <citation type="submission" date="2018-06" db="EMBL/GenBank/DDBJ databases">
        <title>Sphaerisporangium craniellae sp. nov., isolated from a marine sponge in the South China Sea.</title>
        <authorList>
            <person name="Li L."/>
        </authorList>
    </citation>
    <scope>NUCLEOTIDE SEQUENCE [LARGE SCALE GENOMIC DNA]</scope>
    <source>
        <strain evidence="1 2">CCTCC AA 208026</strain>
    </source>
</reference>
<gene>
    <name evidence="1" type="ORF">DQ384_07220</name>
</gene>
<dbReference type="Proteomes" id="UP000253094">
    <property type="component" value="Unassembled WGS sequence"/>
</dbReference>
<name>A0A367FPS4_9ACTN</name>
<proteinExistence type="predicted"/>
<sequence>MLVEFVVEMFLEFVAALWVELRSANTRAKYQSGVEVRIPCKMRFVDRSGRRWRRGRLILQGSSFRWRFSAVSVADIVDMSSPGVYGVTRRRNRVFHGAVGGERAEFLVRAPDVELVRSAVGPGSLWG</sequence>